<evidence type="ECO:0000256" key="3">
    <source>
        <dbReference type="ARBA" id="ARBA00025804"/>
    </source>
</evidence>
<keyword evidence="1 5" id="KW-0240">DNA-directed RNA polymerase</keyword>
<dbReference type="InterPro" id="IPR011262">
    <property type="entry name" value="DNA-dir_RNA_pol_insert"/>
</dbReference>
<accession>A0A0F9WEW0</accession>
<organism evidence="5 6">
    <name type="scientific">Vairimorpha ceranae</name>
    <dbReference type="NCBI Taxonomy" id="40302"/>
    <lineage>
        <taxon>Eukaryota</taxon>
        <taxon>Fungi</taxon>
        <taxon>Fungi incertae sedis</taxon>
        <taxon>Microsporidia</taxon>
        <taxon>Nosematidae</taxon>
        <taxon>Vairimorpha</taxon>
    </lineage>
</organism>
<dbReference type="VEuPathDB" id="MicrosporidiaDB:AAJ76_1000057704"/>
<dbReference type="HAMAP" id="MF_00320">
    <property type="entry name" value="RNApol_arch_Rpo3"/>
    <property type="match status" value="1"/>
</dbReference>
<dbReference type="OMA" id="AKWQPCN"/>
<proteinExistence type="inferred from homology"/>
<dbReference type="InterPro" id="IPR036643">
    <property type="entry name" value="RNApol_insert_sf"/>
</dbReference>
<protein>
    <submittedName>
        <fullName evidence="5">Dna-directed rna polymerase ii subunit rpb3</fullName>
    </submittedName>
</protein>
<dbReference type="InterPro" id="IPR050518">
    <property type="entry name" value="Rpo3/RPB3_RNA_Pol_subunit"/>
</dbReference>
<keyword evidence="2" id="KW-0804">Transcription</keyword>
<gene>
    <name evidence="5" type="ORF">AAJ76_1000057704</name>
</gene>
<dbReference type="GO" id="GO:0003899">
    <property type="term" value="F:DNA-directed RNA polymerase activity"/>
    <property type="evidence" value="ECO:0007669"/>
    <property type="project" value="InterPro"/>
</dbReference>
<dbReference type="EMBL" id="JPQZ01000010">
    <property type="protein sequence ID" value="KKO75886.1"/>
    <property type="molecule type" value="Genomic_DNA"/>
</dbReference>
<evidence type="ECO:0000259" key="4">
    <source>
        <dbReference type="SMART" id="SM00662"/>
    </source>
</evidence>
<dbReference type="PANTHER" id="PTHR11800:SF2">
    <property type="entry name" value="DNA-DIRECTED RNA POLYMERASE II SUBUNIT RPB3"/>
    <property type="match status" value="1"/>
</dbReference>
<sequence length="233" mass="26403">MKILIEESTDNIIKFTLRDTYVSYANALRRILISEVPTVTIDLVEIEINNTSLPDEMISHRLGLVPLYTKKDLVFRDDCACDDICDKCSVSLTLNVSNNTDMPMVVTCKDLKSQDDVVIRSSPVICKLGTRQNLKVICKAFKGVGKIHSKWSPVSVVGFEYDSGNRSRSTTYWRETDVDNECKEEEANLIDEITEVKMCVEVVEGFGRPVDILRKGLEILKGKYETLRNELIN</sequence>
<dbReference type="SUPFAM" id="SSF56553">
    <property type="entry name" value="Insert subdomain of RNA polymerase alpha subunit"/>
    <property type="match status" value="1"/>
</dbReference>
<evidence type="ECO:0000256" key="2">
    <source>
        <dbReference type="ARBA" id="ARBA00023163"/>
    </source>
</evidence>
<feature type="domain" description="DNA-directed RNA polymerase RpoA/D/Rpb3-type" evidence="4">
    <location>
        <begin position="12"/>
        <end position="230"/>
    </location>
</feature>
<dbReference type="Pfam" id="PF01000">
    <property type="entry name" value="RNA_pol_A_bac"/>
    <property type="match status" value="1"/>
</dbReference>
<dbReference type="RefSeq" id="XP_024331628.1">
    <property type="nucleotide sequence ID" value="XM_024473532.1"/>
</dbReference>
<evidence type="ECO:0000313" key="6">
    <source>
        <dbReference type="Proteomes" id="UP000034350"/>
    </source>
</evidence>
<dbReference type="OrthoDB" id="270173at2759"/>
<dbReference type="SUPFAM" id="SSF55257">
    <property type="entry name" value="RBP11-like subunits of RNA polymerase"/>
    <property type="match status" value="1"/>
</dbReference>
<evidence type="ECO:0000256" key="1">
    <source>
        <dbReference type="ARBA" id="ARBA00022478"/>
    </source>
</evidence>
<dbReference type="GO" id="GO:0005665">
    <property type="term" value="C:RNA polymerase II, core complex"/>
    <property type="evidence" value="ECO:0007669"/>
    <property type="project" value="TreeGrafter"/>
</dbReference>
<dbReference type="Proteomes" id="UP000034350">
    <property type="component" value="Unassembled WGS sequence"/>
</dbReference>
<comment type="similarity">
    <text evidence="3">Belongs to the archaeal Rpo3/eukaryotic RPB3 RNA polymerase subunit family.</text>
</comment>
<dbReference type="InterPro" id="IPR011263">
    <property type="entry name" value="DNA-dir_RNA_pol_RpoA/D/Rpb3"/>
</dbReference>
<dbReference type="Pfam" id="PF01193">
    <property type="entry name" value="RNA_pol_L"/>
    <property type="match status" value="1"/>
</dbReference>
<dbReference type="PANTHER" id="PTHR11800">
    <property type="entry name" value="DNA-DIRECTED RNA POLYMERASE"/>
    <property type="match status" value="1"/>
</dbReference>
<dbReference type="Gene3D" id="3.30.1360.10">
    <property type="entry name" value="RNA polymerase, RBP11-like subunit"/>
    <property type="match status" value="1"/>
</dbReference>
<dbReference type="VEuPathDB" id="MicrosporidiaDB:G9O61_00g003040"/>
<comment type="caution">
    <text evidence="5">The sequence shown here is derived from an EMBL/GenBank/DDBJ whole genome shotgun (WGS) entry which is preliminary data.</text>
</comment>
<dbReference type="SMART" id="SM00662">
    <property type="entry name" value="RPOLD"/>
    <property type="match status" value="1"/>
</dbReference>
<dbReference type="AlphaFoldDB" id="A0A0F9WEW0"/>
<dbReference type="GO" id="GO:0046983">
    <property type="term" value="F:protein dimerization activity"/>
    <property type="evidence" value="ECO:0007669"/>
    <property type="project" value="InterPro"/>
</dbReference>
<dbReference type="Gene3D" id="2.170.120.12">
    <property type="entry name" value="DNA-directed RNA polymerase, insert domain"/>
    <property type="match status" value="1"/>
</dbReference>
<dbReference type="InterPro" id="IPR036603">
    <property type="entry name" value="RBP11-like"/>
</dbReference>
<dbReference type="InterPro" id="IPR022842">
    <property type="entry name" value="RNAP_Rpo3/Rpb3/RPAC1"/>
</dbReference>
<name>A0A0F9WEW0_9MICR</name>
<dbReference type="GeneID" id="36318426"/>
<evidence type="ECO:0000313" key="5">
    <source>
        <dbReference type="EMBL" id="KKO75886.1"/>
    </source>
</evidence>
<reference evidence="5 6" key="1">
    <citation type="journal article" date="2015" name="Environ. Microbiol.">
        <title>Genome analyses suggest the presence of polyploidy and recent human-driven expansions in eight global populations of the honeybee pathogen Nosema ceranae.</title>
        <authorList>
            <person name="Pelin A."/>
            <person name="Selman M."/>
            <person name="Aris-Brosou S."/>
            <person name="Farinelli L."/>
            <person name="Corradi N."/>
        </authorList>
    </citation>
    <scope>NUCLEOTIDE SEQUENCE [LARGE SCALE GENOMIC DNA]</scope>
    <source>
        <strain evidence="5 6">PA08 1199</strain>
    </source>
</reference>
<keyword evidence="6" id="KW-1185">Reference proteome</keyword>
<dbReference type="VEuPathDB" id="MicrosporidiaDB:NCER_101243"/>
<dbReference type="GO" id="GO:0006366">
    <property type="term" value="P:transcription by RNA polymerase II"/>
    <property type="evidence" value="ECO:0007669"/>
    <property type="project" value="TreeGrafter"/>
</dbReference>